<name>A0A091BKS6_STREI</name>
<reference evidence="1 2" key="1">
    <citation type="journal article" date="2014" name="Genome Announc.">
        <title>Draft Genome Sequences of Streptococcus bovis Strains ATCC 33317 and JB1.</title>
        <authorList>
            <person name="Benahmed F.H."/>
            <person name="Gopinath G.R."/>
            <person name="Harbottle H."/>
            <person name="Cotta M.A."/>
            <person name="Luo Y."/>
            <person name="Henderson C."/>
            <person name="Teri P."/>
            <person name="Soppet D."/>
            <person name="Rasmussen M."/>
            <person name="Whitehead T.R."/>
            <person name="Davidson M."/>
        </authorList>
    </citation>
    <scope>NUCLEOTIDE SEQUENCE [LARGE SCALE GENOMIC DNA]</scope>
    <source>
        <strain evidence="1 2">JB1</strain>
    </source>
</reference>
<dbReference type="Proteomes" id="UP000029382">
    <property type="component" value="Unassembled WGS sequence"/>
</dbReference>
<evidence type="ECO:0000313" key="1">
    <source>
        <dbReference type="EMBL" id="KFN85314.1"/>
    </source>
</evidence>
<dbReference type="EMBL" id="AUZH01000042">
    <property type="protein sequence ID" value="KFN85314.1"/>
    <property type="molecule type" value="Genomic_DNA"/>
</dbReference>
<organism evidence="1 2">
    <name type="scientific">Streptococcus equinus JB1</name>
    <dbReference type="NCBI Taxonomy" id="1294274"/>
    <lineage>
        <taxon>Bacteria</taxon>
        <taxon>Bacillati</taxon>
        <taxon>Bacillota</taxon>
        <taxon>Bacilli</taxon>
        <taxon>Lactobacillales</taxon>
        <taxon>Streptococcaceae</taxon>
        <taxon>Streptococcus</taxon>
    </lineage>
</organism>
<dbReference type="AlphaFoldDB" id="A0A091BKS6"/>
<gene>
    <name evidence="1" type="ORF">H702_10145</name>
</gene>
<comment type="caution">
    <text evidence="1">The sequence shown here is derived from an EMBL/GenBank/DDBJ whole genome shotgun (WGS) entry which is preliminary data.</text>
</comment>
<accession>A0A091BKS6</accession>
<sequence>MLFDSQYQFINKKEILDVFSKMTIFVDISVFFNLPIDIGSDR</sequence>
<proteinExistence type="predicted"/>
<evidence type="ECO:0000313" key="2">
    <source>
        <dbReference type="Proteomes" id="UP000029382"/>
    </source>
</evidence>
<protein>
    <submittedName>
        <fullName evidence="1">Uncharacterized protein</fullName>
    </submittedName>
</protein>